<gene>
    <name evidence="1" type="ORF">DASC09_019260</name>
</gene>
<dbReference type="Pfam" id="PF12722">
    <property type="entry name" value="Hid1"/>
    <property type="match status" value="2"/>
</dbReference>
<accession>A0AAV5QIU2</accession>
<keyword evidence="2" id="KW-1185">Reference proteome</keyword>
<dbReference type="RefSeq" id="XP_064851601.1">
    <property type="nucleotide sequence ID" value="XM_064995529.1"/>
</dbReference>
<dbReference type="PANTHER" id="PTHR21575">
    <property type="entry name" value="PROTEIN HID1"/>
    <property type="match status" value="1"/>
</dbReference>
<dbReference type="PANTHER" id="PTHR21575:SF12">
    <property type="entry name" value="PROTEIN HID1"/>
    <property type="match status" value="1"/>
</dbReference>
<name>A0AAV5QIU2_9ASCO</name>
<comment type="caution">
    <text evidence="1">The sequence shown here is derived from an EMBL/GenBank/DDBJ whole genome shotgun (WGS) entry which is preliminary data.</text>
</comment>
<dbReference type="GO" id="GO:0016020">
    <property type="term" value="C:membrane"/>
    <property type="evidence" value="ECO:0007669"/>
    <property type="project" value="TreeGrafter"/>
</dbReference>
<dbReference type="GO" id="GO:0005797">
    <property type="term" value="C:Golgi medial cisterna"/>
    <property type="evidence" value="ECO:0007669"/>
    <property type="project" value="TreeGrafter"/>
</dbReference>
<evidence type="ECO:0000313" key="2">
    <source>
        <dbReference type="Proteomes" id="UP001360560"/>
    </source>
</evidence>
<dbReference type="AlphaFoldDB" id="A0AAV5QIU2"/>
<reference evidence="1 2" key="1">
    <citation type="journal article" date="2023" name="Elife">
        <title>Identification of key yeast species and microbe-microbe interactions impacting larval growth of Drosophila in the wild.</title>
        <authorList>
            <person name="Mure A."/>
            <person name="Sugiura Y."/>
            <person name="Maeda R."/>
            <person name="Honda K."/>
            <person name="Sakurai N."/>
            <person name="Takahashi Y."/>
            <person name="Watada M."/>
            <person name="Katoh T."/>
            <person name="Gotoh A."/>
            <person name="Gotoh Y."/>
            <person name="Taniguchi I."/>
            <person name="Nakamura K."/>
            <person name="Hayashi T."/>
            <person name="Katayama T."/>
            <person name="Uemura T."/>
            <person name="Hattori Y."/>
        </authorList>
    </citation>
    <scope>NUCLEOTIDE SEQUENCE [LARGE SCALE GENOMIC DNA]</scope>
    <source>
        <strain evidence="1 2">SC-9</strain>
    </source>
</reference>
<dbReference type="InterPro" id="IPR026705">
    <property type="entry name" value="Hid-1/Ecm30"/>
</dbReference>
<evidence type="ECO:0000313" key="1">
    <source>
        <dbReference type="EMBL" id="GMM34601.1"/>
    </source>
</evidence>
<organism evidence="1 2">
    <name type="scientific">Saccharomycopsis crataegensis</name>
    <dbReference type="NCBI Taxonomy" id="43959"/>
    <lineage>
        <taxon>Eukaryota</taxon>
        <taxon>Fungi</taxon>
        <taxon>Dikarya</taxon>
        <taxon>Ascomycota</taxon>
        <taxon>Saccharomycotina</taxon>
        <taxon>Saccharomycetes</taxon>
        <taxon>Saccharomycopsidaceae</taxon>
        <taxon>Saccharomycopsis</taxon>
    </lineage>
</organism>
<dbReference type="GeneID" id="90072580"/>
<dbReference type="Proteomes" id="UP001360560">
    <property type="component" value="Unassembled WGS sequence"/>
</dbReference>
<dbReference type="GO" id="GO:0000138">
    <property type="term" value="C:Golgi trans cisterna"/>
    <property type="evidence" value="ECO:0007669"/>
    <property type="project" value="TreeGrafter"/>
</dbReference>
<dbReference type="EMBL" id="BTFZ01000003">
    <property type="protein sequence ID" value="GMM34601.1"/>
    <property type="molecule type" value="Genomic_DNA"/>
</dbReference>
<protein>
    <submittedName>
        <fullName evidence="1">Ecm30 protein</fullName>
    </submittedName>
</protein>
<sequence length="1022" mass="116235">MVPIADEKLKLKKKFFRLAQPPILSPNDPYWNFLWSHTYDSDDIFHILTANDIKYIKSKNPINFYSFIRIVSVRLIHLANHPGFPNTSDASTNQLLNCCRLLTRFFPFIFEGPKANRQEMEIFWQRNNNDNYLPEDLKYHNTTNSMSSTSPNTATVGSITPPNSLSNMVNDSASMNVNIHNSDQLSETNSKKVVINGDGSYKKFKLPLGAQLVHVCIDLLFTKHFTIMEENMHLKGRDFQLWEPGIGQNGKFKAPEFLIDANRLEIIRLLVVLCSKTLYSSPQKIVDNGSKFLTALVTSLPKMKLLAFICSLLNISIRECSFSSFDNPINEPRYLLATYSVQLFALTLSYAIPSEDIDFVKNLNIINPGSENSQIFPPSNLVRLYLSKLHKPSELQYIIKSYLQFLQKPMIDLKNTLDSPSRFNLLLKSSEAADFPKSKKIPSWTAEVIMILWELIQCNKSFVKFLVLAKNSKTEEFFSNEIFVTLSYYIFAYESSSQNQSTKRIISYLILYMTAVAPISKNLLKRINLKLYDLLIPKSLLQKSMIENSSIVTYRDFVVYKVSWKLVNDVNMSADLLTPTYFELLYNLVPITVVNNNNEKIKNDINTFDDGLSYNCCSTLTQLIIKLSSRSTLLENKMNPDLLSLLIRSVVNAILFNRYHLDKVKMLVISAVKNERTYRNVLHLILSMIDESDESGHESTRNGNDHGNDDIDMTLAQEDNFHDLELYQAFRPVQPVGMSEKAKGKLPINASLSQTWNGSKCIKILLRFIEIMNAANISGLKNNTDSFETPKSLMSKIIIPQNMNSEIMGIDNVKTFLGNTRTYKPLKFNWSAVSLGWYLSVLWGKIFITEEAVHFEFEDASVNGSGLLPSGLVSSLEGFWIGNDNGMVSEHDGSTSNLPTSTVGRLFSRFGWENKQDGSKENGDDSISKKANESDHLQKVIMNTNFFKHTKVTLFKIKSANSEKSVRNFSIPPVDKDGHDLDANNIFSLDNMTNNLMNHFSMLRGANILKTTEETKKYRDGD</sequence>
<proteinExistence type="predicted"/>